<keyword evidence="2" id="KW-0540">Nuclease</keyword>
<name>A0A7C3GL88_9BACT</name>
<evidence type="ECO:0000256" key="1">
    <source>
        <dbReference type="ARBA" id="ARBA00022649"/>
    </source>
</evidence>
<evidence type="ECO:0000256" key="2">
    <source>
        <dbReference type="ARBA" id="ARBA00022722"/>
    </source>
</evidence>
<dbReference type="EMBL" id="DRMH01000101">
    <property type="protein sequence ID" value="HFC98321.1"/>
    <property type="molecule type" value="Genomic_DNA"/>
</dbReference>
<sequence>MDLNPRYILGRLREIEREIDYLEVALGAPDKEILSSPDRLRGIKYSVLLITEAIGAVLQHILARKHHLAVTSLAEAMVKAGEKGVIDQNLAQSFEALARFRNRLVHRYWTVDDRVFLENLRRGLHEFRDFVSLMEREVQKARG</sequence>
<dbReference type="Proteomes" id="UP000886043">
    <property type="component" value="Unassembled WGS sequence"/>
</dbReference>
<dbReference type="GO" id="GO:0004540">
    <property type="term" value="F:RNA nuclease activity"/>
    <property type="evidence" value="ECO:0007669"/>
    <property type="project" value="InterPro"/>
</dbReference>
<dbReference type="Gene3D" id="1.20.120.580">
    <property type="entry name" value="bsu32300-like"/>
    <property type="match status" value="1"/>
</dbReference>
<dbReference type="AlphaFoldDB" id="A0A7C3GL88"/>
<dbReference type="GO" id="GO:0016787">
    <property type="term" value="F:hydrolase activity"/>
    <property type="evidence" value="ECO:0007669"/>
    <property type="project" value="UniProtKB-KW"/>
</dbReference>
<evidence type="ECO:0000256" key="3">
    <source>
        <dbReference type="ARBA" id="ARBA00022801"/>
    </source>
</evidence>
<accession>A0A7C3GL88</accession>
<comment type="similarity">
    <text evidence="4">Belongs to the HepT RNase toxin family.</text>
</comment>
<dbReference type="InterPro" id="IPR052379">
    <property type="entry name" value="Type_VII_TA_RNase"/>
</dbReference>
<evidence type="ECO:0000313" key="5">
    <source>
        <dbReference type="EMBL" id="HFC98321.1"/>
    </source>
</evidence>
<proteinExistence type="inferred from homology"/>
<evidence type="ECO:0000256" key="4">
    <source>
        <dbReference type="ARBA" id="ARBA00024207"/>
    </source>
</evidence>
<organism evidence="5">
    <name type="scientific">Thermosulfurimonas dismutans</name>
    <dbReference type="NCBI Taxonomy" id="999894"/>
    <lineage>
        <taxon>Bacteria</taxon>
        <taxon>Pseudomonadati</taxon>
        <taxon>Thermodesulfobacteriota</taxon>
        <taxon>Thermodesulfobacteria</taxon>
        <taxon>Thermodesulfobacteriales</taxon>
        <taxon>Thermodesulfobacteriaceae</taxon>
        <taxon>Thermosulfurimonas</taxon>
    </lineage>
</organism>
<dbReference type="NCBIfam" id="NF047751">
    <property type="entry name" value="HepT_toxin"/>
    <property type="match status" value="1"/>
</dbReference>
<keyword evidence="3" id="KW-0378">Hydrolase</keyword>
<dbReference type="InterPro" id="IPR037038">
    <property type="entry name" value="HepT-like_sf"/>
</dbReference>
<dbReference type="Pfam" id="PF01934">
    <property type="entry name" value="HepT-like"/>
    <property type="match status" value="1"/>
</dbReference>
<dbReference type="GO" id="GO:0110001">
    <property type="term" value="C:toxin-antitoxin complex"/>
    <property type="evidence" value="ECO:0007669"/>
    <property type="project" value="InterPro"/>
</dbReference>
<keyword evidence="1" id="KW-1277">Toxin-antitoxin system</keyword>
<dbReference type="PANTHER" id="PTHR33397">
    <property type="entry name" value="UPF0331 PROTEIN YUTE"/>
    <property type="match status" value="1"/>
</dbReference>
<protein>
    <submittedName>
        <fullName evidence="5">DUF86 domain-containing protein</fullName>
    </submittedName>
</protein>
<reference evidence="5" key="1">
    <citation type="journal article" date="2020" name="mSystems">
        <title>Genome- and Community-Level Interaction Insights into Carbon Utilization and Element Cycling Functions of Hydrothermarchaeota in Hydrothermal Sediment.</title>
        <authorList>
            <person name="Zhou Z."/>
            <person name="Liu Y."/>
            <person name="Xu W."/>
            <person name="Pan J."/>
            <person name="Luo Z.H."/>
            <person name="Li M."/>
        </authorList>
    </citation>
    <scope>NUCLEOTIDE SEQUENCE [LARGE SCALE GENOMIC DNA]</scope>
    <source>
        <strain evidence="5">HyVt-483</strain>
    </source>
</reference>
<dbReference type="InterPro" id="IPR008201">
    <property type="entry name" value="HepT-like"/>
</dbReference>
<dbReference type="PANTHER" id="PTHR33397:SF5">
    <property type="entry name" value="RNASE YUTE-RELATED"/>
    <property type="match status" value="1"/>
</dbReference>
<gene>
    <name evidence="5" type="ORF">ENJ40_07690</name>
</gene>
<comment type="caution">
    <text evidence="5">The sequence shown here is derived from an EMBL/GenBank/DDBJ whole genome shotgun (WGS) entry which is preliminary data.</text>
</comment>